<feature type="transmembrane region" description="Helical" evidence="2">
    <location>
        <begin position="14"/>
        <end position="32"/>
    </location>
</feature>
<dbReference type="InterPro" id="IPR050882">
    <property type="entry name" value="Prepilin_peptidase/N-MTase"/>
</dbReference>
<feature type="transmembrane region" description="Helical" evidence="2">
    <location>
        <begin position="419"/>
        <end position="439"/>
    </location>
</feature>
<feature type="transmembrane region" description="Helical" evidence="2">
    <location>
        <begin position="280"/>
        <end position="301"/>
    </location>
</feature>
<dbReference type="InterPro" id="IPR000045">
    <property type="entry name" value="Prepilin_IV_endopep_pep"/>
</dbReference>
<dbReference type="PANTHER" id="PTHR30487:SF0">
    <property type="entry name" value="PREPILIN LEADER PEPTIDASE_N-METHYLTRANSFERASE-RELATED"/>
    <property type="match status" value="1"/>
</dbReference>
<evidence type="ECO:0000256" key="2">
    <source>
        <dbReference type="SAM" id="Phobius"/>
    </source>
</evidence>
<dbReference type="OrthoDB" id="9789291at2"/>
<dbReference type="PANTHER" id="PTHR30487">
    <property type="entry name" value="TYPE 4 PREPILIN-LIKE PROTEINS LEADER PEPTIDE-PROCESSING ENZYME"/>
    <property type="match status" value="1"/>
</dbReference>
<feature type="transmembrane region" description="Helical" evidence="2">
    <location>
        <begin position="240"/>
        <end position="259"/>
    </location>
</feature>
<dbReference type="GO" id="GO:0006465">
    <property type="term" value="P:signal peptide processing"/>
    <property type="evidence" value="ECO:0007669"/>
    <property type="project" value="TreeGrafter"/>
</dbReference>
<dbReference type="EMBL" id="SJPS01000005">
    <property type="protein sequence ID" value="TWU24490.1"/>
    <property type="molecule type" value="Genomic_DNA"/>
</dbReference>
<comment type="similarity">
    <text evidence="1">Belongs to the peptidase A24 family.</text>
</comment>
<dbReference type="Pfam" id="PF01478">
    <property type="entry name" value="Peptidase_A24"/>
    <property type="match status" value="2"/>
</dbReference>
<accession>A0A5C6CIT4</accession>
<feature type="transmembrane region" description="Helical" evidence="2">
    <location>
        <begin position="135"/>
        <end position="155"/>
    </location>
</feature>
<feature type="transmembrane region" description="Helical" evidence="2">
    <location>
        <begin position="79"/>
        <end position="100"/>
    </location>
</feature>
<keyword evidence="5" id="KW-1185">Reference proteome</keyword>
<dbReference type="GO" id="GO:0004190">
    <property type="term" value="F:aspartic-type endopeptidase activity"/>
    <property type="evidence" value="ECO:0007669"/>
    <property type="project" value="InterPro"/>
</dbReference>
<proteinExistence type="inferred from homology"/>
<keyword evidence="2" id="KW-0812">Transmembrane</keyword>
<reference evidence="4 5" key="1">
    <citation type="submission" date="2019-02" db="EMBL/GenBank/DDBJ databases">
        <title>Deep-cultivation of Planctomycetes and their phenomic and genomic characterization uncovers novel biology.</title>
        <authorList>
            <person name="Wiegand S."/>
            <person name="Jogler M."/>
            <person name="Boedeker C."/>
            <person name="Pinto D."/>
            <person name="Vollmers J."/>
            <person name="Rivas-Marin E."/>
            <person name="Kohn T."/>
            <person name="Peeters S.H."/>
            <person name="Heuer A."/>
            <person name="Rast P."/>
            <person name="Oberbeckmann S."/>
            <person name="Bunk B."/>
            <person name="Jeske O."/>
            <person name="Meyerdierks A."/>
            <person name="Storesund J.E."/>
            <person name="Kallscheuer N."/>
            <person name="Luecker S."/>
            <person name="Lage O.M."/>
            <person name="Pohl T."/>
            <person name="Merkel B.J."/>
            <person name="Hornburger P."/>
            <person name="Mueller R.-W."/>
            <person name="Bruemmer F."/>
            <person name="Labrenz M."/>
            <person name="Spormann A.M."/>
            <person name="Op Den Camp H."/>
            <person name="Overmann J."/>
            <person name="Amann R."/>
            <person name="Jetten M.S.M."/>
            <person name="Mascher T."/>
            <person name="Medema M.H."/>
            <person name="Devos D.P."/>
            <person name="Kaster A.-K."/>
            <person name="Ovreas L."/>
            <person name="Rohde M."/>
            <person name="Galperin M.Y."/>
            <person name="Jogler C."/>
        </authorList>
    </citation>
    <scope>NUCLEOTIDE SEQUENCE [LARGE SCALE GENOMIC DNA]</scope>
    <source>
        <strain evidence="4 5">Pla144</strain>
    </source>
</reference>
<dbReference type="GO" id="GO:0005886">
    <property type="term" value="C:plasma membrane"/>
    <property type="evidence" value="ECO:0007669"/>
    <property type="project" value="TreeGrafter"/>
</dbReference>
<evidence type="ECO:0000313" key="4">
    <source>
        <dbReference type="EMBL" id="TWU24490.1"/>
    </source>
</evidence>
<name>A0A5C6CIT4_9BACT</name>
<evidence type="ECO:0000256" key="1">
    <source>
        <dbReference type="ARBA" id="ARBA00005801"/>
    </source>
</evidence>
<feature type="domain" description="Prepilin type IV endopeptidase peptidase" evidence="3">
    <location>
        <begin position="288"/>
        <end position="375"/>
    </location>
</feature>
<gene>
    <name evidence="4" type="primary">outO_1</name>
    <name evidence="4" type="ORF">Pla144_33740</name>
</gene>
<dbReference type="Gene3D" id="1.20.120.1220">
    <property type="match status" value="1"/>
</dbReference>
<feature type="transmembrane region" description="Helical" evidence="2">
    <location>
        <begin position="387"/>
        <end position="407"/>
    </location>
</feature>
<feature type="transmembrane region" description="Helical" evidence="2">
    <location>
        <begin position="167"/>
        <end position="187"/>
    </location>
</feature>
<comment type="caution">
    <text evidence="4">The sequence shown here is derived from an EMBL/GenBank/DDBJ whole genome shotgun (WGS) entry which is preliminary data.</text>
</comment>
<evidence type="ECO:0000313" key="5">
    <source>
        <dbReference type="Proteomes" id="UP000318437"/>
    </source>
</evidence>
<feature type="domain" description="Prepilin type IV endopeptidase peptidase" evidence="3">
    <location>
        <begin position="145"/>
        <end position="184"/>
    </location>
</feature>
<feature type="transmembrane region" description="Helical" evidence="2">
    <location>
        <begin position="361"/>
        <end position="380"/>
    </location>
</feature>
<evidence type="ECO:0000259" key="3">
    <source>
        <dbReference type="Pfam" id="PF01478"/>
    </source>
</evidence>
<keyword evidence="2" id="KW-0472">Membrane</keyword>
<dbReference type="RefSeq" id="WP_146451737.1">
    <property type="nucleotide sequence ID" value="NZ_SJPS01000005.1"/>
</dbReference>
<organism evidence="4 5">
    <name type="scientific">Bythopirellula polymerisocia</name>
    <dbReference type="NCBI Taxonomy" id="2528003"/>
    <lineage>
        <taxon>Bacteria</taxon>
        <taxon>Pseudomonadati</taxon>
        <taxon>Planctomycetota</taxon>
        <taxon>Planctomycetia</taxon>
        <taxon>Pirellulales</taxon>
        <taxon>Lacipirellulaceae</taxon>
        <taxon>Bythopirellula</taxon>
    </lineage>
</organism>
<sequence>MFSLAAIPFSLEQLGVFLAGIALGALANWAIYRLAWNPRDISPWGPVPSGASPRQLLDRVPIIGWWSLRRESSEHGGGFWIRPLLIELAMGIGLVLLWWWEVEQRGLVLGQLQHILQELQFGHITVPKLAIPFTALWPTFWGHGLLITLMVAASFIDIDEKIIPDEITVPGTLLGLILATCLPMSLLPLGTFPQVPPAIGVAAPLPQIAPNLTAYVEPTTLTSPNAWPAELLPAPNWKSLAVGQFCWWLWCFALAPRIWRGRRGAWQATTVICRRVVREVCRPPLGVIAWSGAVAITAVWLWGTSVWMGLLTALVGLAMSGALVWIVRIVGSAAMGREAMGFGDVTLMMMVGTFLGWQACVIVFFVAPFAGLVGGLVQLITKRDDVIPYGPFLCLGALFVMVCWAGVWNRVAFAFQLGWLVPAVLLFCFVLLGVLLFIWQQIKRLLFG</sequence>
<feature type="transmembrane region" description="Helical" evidence="2">
    <location>
        <begin position="307"/>
        <end position="327"/>
    </location>
</feature>
<dbReference type="Proteomes" id="UP000318437">
    <property type="component" value="Unassembled WGS sequence"/>
</dbReference>
<protein>
    <submittedName>
        <fullName evidence="4">Type 4 prepilin-like proteins leader peptide-processing enzyme</fullName>
    </submittedName>
</protein>
<dbReference type="AlphaFoldDB" id="A0A5C6CIT4"/>
<keyword evidence="2" id="KW-1133">Transmembrane helix</keyword>